<feature type="DNA-binding region" description="HMG box" evidence="1">
    <location>
        <begin position="183"/>
        <end position="251"/>
    </location>
</feature>
<dbReference type="InterPro" id="IPR042477">
    <property type="entry name" value="HMGXB4"/>
</dbReference>
<dbReference type="STRING" id="48709.A0A1D2MY00"/>
<dbReference type="EMBL" id="LJIJ01000397">
    <property type="protein sequence ID" value="ODM97907.1"/>
    <property type="molecule type" value="Genomic_DNA"/>
</dbReference>
<dbReference type="OrthoDB" id="4777606at2759"/>
<dbReference type="SUPFAM" id="SSF47095">
    <property type="entry name" value="HMG-box"/>
    <property type="match status" value="1"/>
</dbReference>
<dbReference type="Pfam" id="PF00505">
    <property type="entry name" value="HMG_box"/>
    <property type="match status" value="1"/>
</dbReference>
<dbReference type="GO" id="GO:0005634">
    <property type="term" value="C:nucleus"/>
    <property type="evidence" value="ECO:0007669"/>
    <property type="project" value="UniProtKB-UniRule"/>
</dbReference>
<evidence type="ECO:0000313" key="4">
    <source>
        <dbReference type="EMBL" id="ODM97907.1"/>
    </source>
</evidence>
<reference evidence="4 5" key="1">
    <citation type="journal article" date="2016" name="Genome Biol. Evol.">
        <title>Gene Family Evolution Reflects Adaptation to Soil Environmental Stressors in the Genome of the Collembolan Orchesella cincta.</title>
        <authorList>
            <person name="Faddeeva-Vakhrusheva A."/>
            <person name="Derks M.F."/>
            <person name="Anvar S.Y."/>
            <person name="Agamennone V."/>
            <person name="Suring W."/>
            <person name="Smit S."/>
            <person name="van Straalen N.M."/>
            <person name="Roelofs D."/>
        </authorList>
    </citation>
    <scope>NUCLEOTIDE SEQUENCE [LARGE SCALE GENOMIC DNA]</scope>
    <source>
        <tissue evidence="4">Mixed pool</tissue>
    </source>
</reference>
<dbReference type="PANTHER" id="PTHR46584">
    <property type="entry name" value="HMG DOMAIN-CONTAINING PROTEIN 4"/>
    <property type="match status" value="1"/>
</dbReference>
<evidence type="ECO:0000256" key="2">
    <source>
        <dbReference type="SAM" id="MobiDB-lite"/>
    </source>
</evidence>
<dbReference type="InterPro" id="IPR036910">
    <property type="entry name" value="HMG_box_dom_sf"/>
</dbReference>
<feature type="compositionally biased region" description="Polar residues" evidence="2">
    <location>
        <begin position="83"/>
        <end position="96"/>
    </location>
</feature>
<evidence type="ECO:0000259" key="3">
    <source>
        <dbReference type="PROSITE" id="PS50118"/>
    </source>
</evidence>
<accession>A0A1D2MY00</accession>
<dbReference type="SMART" id="SM00398">
    <property type="entry name" value="HMG"/>
    <property type="match status" value="1"/>
</dbReference>
<evidence type="ECO:0000313" key="5">
    <source>
        <dbReference type="Proteomes" id="UP000094527"/>
    </source>
</evidence>
<proteinExistence type="predicted"/>
<dbReference type="OMA" id="PGMERNS"/>
<dbReference type="PANTHER" id="PTHR46584:SF1">
    <property type="entry name" value="HMG DOMAIN-CONTAINING PROTEIN 4"/>
    <property type="match status" value="1"/>
</dbReference>
<dbReference type="Gene3D" id="1.10.30.10">
    <property type="entry name" value="High mobility group box domain"/>
    <property type="match status" value="1"/>
</dbReference>
<dbReference type="InterPro" id="IPR009071">
    <property type="entry name" value="HMG_box_dom"/>
</dbReference>
<comment type="caution">
    <text evidence="4">The sequence shown here is derived from an EMBL/GenBank/DDBJ whole genome shotgun (WGS) entry which is preliminary data.</text>
</comment>
<dbReference type="PROSITE" id="PS50118">
    <property type="entry name" value="HMG_BOX_2"/>
    <property type="match status" value="1"/>
</dbReference>
<protein>
    <submittedName>
        <fullName evidence="4">HMG box-containing protein 4</fullName>
    </submittedName>
</protein>
<name>A0A1D2MY00_ORCCI</name>
<dbReference type="AlphaFoldDB" id="A0A1D2MY00"/>
<dbReference type="GO" id="GO:0003677">
    <property type="term" value="F:DNA binding"/>
    <property type="evidence" value="ECO:0007669"/>
    <property type="project" value="UniProtKB-UniRule"/>
</dbReference>
<keyword evidence="1" id="KW-0238">DNA-binding</keyword>
<keyword evidence="1" id="KW-0539">Nucleus</keyword>
<evidence type="ECO:0000256" key="1">
    <source>
        <dbReference type="PROSITE-ProRule" id="PRU00267"/>
    </source>
</evidence>
<dbReference type="Proteomes" id="UP000094527">
    <property type="component" value="Unassembled WGS sequence"/>
</dbReference>
<keyword evidence="5" id="KW-1185">Reference proteome</keyword>
<feature type="compositionally biased region" description="Polar residues" evidence="2">
    <location>
        <begin position="250"/>
        <end position="259"/>
    </location>
</feature>
<feature type="compositionally biased region" description="Low complexity" evidence="2">
    <location>
        <begin position="323"/>
        <end position="339"/>
    </location>
</feature>
<sequence>MNSMNNTGDYHLGDDGSSAPESVSRSGRVRKKNSLLAVYESPDVIEKKRRKSNGGFKNDAGSLQGRSHEKSSQKGKKDHVNKASLNSLNNHKNTTSLSKSIYHTTGSYGLSHQSFGDEVPDIAGEEIVGEDLLEEEDGGTDAGVRLKSQAQSTYMLEKSFEKHRKVIGHTAGSKMKATRKDKGSPRVTAYMLWAKEQRANFAKKFPHMDFSALSKKLSDLWATVPQNQKRMWKTKAAKIMRKTLSGAENIKNSGGSSSALIRKSVPSGPLRKGMKNTTPEEIYVNRRPPGRPSKKNVQLLPPSEPTLSQVDSGGGSKSPPYISYASNSSNVRTSSSLPNNKFTENMSAMWNAPSSSSGHSQSEEKSEQYKFKVTTTDSLDVAAHLSLLGESLKKMGEEFQNRKEQPDCESLSVLLDSLLCSVGPLLCLTQKVPELDCIPEDQLKRILNNVGYVMPGI</sequence>
<gene>
    <name evidence="4" type="ORF">Ocin01_08775</name>
</gene>
<feature type="region of interest" description="Disordered" evidence="2">
    <location>
        <begin position="248"/>
        <end position="369"/>
    </location>
</feature>
<organism evidence="4 5">
    <name type="scientific">Orchesella cincta</name>
    <name type="common">Springtail</name>
    <name type="synonym">Podura cincta</name>
    <dbReference type="NCBI Taxonomy" id="48709"/>
    <lineage>
        <taxon>Eukaryota</taxon>
        <taxon>Metazoa</taxon>
        <taxon>Ecdysozoa</taxon>
        <taxon>Arthropoda</taxon>
        <taxon>Hexapoda</taxon>
        <taxon>Collembola</taxon>
        <taxon>Entomobryomorpha</taxon>
        <taxon>Entomobryoidea</taxon>
        <taxon>Orchesellidae</taxon>
        <taxon>Orchesellinae</taxon>
        <taxon>Orchesella</taxon>
    </lineage>
</organism>
<feature type="domain" description="HMG box" evidence="3">
    <location>
        <begin position="183"/>
        <end position="251"/>
    </location>
</feature>
<dbReference type="CDD" id="cd00084">
    <property type="entry name" value="HMG-box_SF"/>
    <property type="match status" value="1"/>
</dbReference>
<feature type="region of interest" description="Disordered" evidence="2">
    <location>
        <begin position="1"/>
        <end position="96"/>
    </location>
</feature>